<dbReference type="EMBL" id="CAJVPQ010000073">
    <property type="protein sequence ID" value="CAG8443028.1"/>
    <property type="molecule type" value="Genomic_DNA"/>
</dbReference>
<proteinExistence type="predicted"/>
<sequence>MESSFLISREQPQGSVILRELNILNMETITLWIHIENQPISVKFLVKRIPSEINSTVLVDINPELCKKEPLRGVNPEVSSSIGSSCVRYPLSDSDVVVRCNLSMPWYKKRFPHNTGLCQDKKVNEEEEISNEFALNKLVAKIKPSEDNERAISLSIRVKGKKAFGDWEIGEVLKKVLHQDGSSIGDVRKFEIEDLQNPDPEITEEELKLLIDELKKKKCAFKYVPRNESTCREFISAFMTTAVKHVQSIEENIELKAEEWLDGSYGYGPTDYAVYVGSIIALVAVVKKEDFEKGAAQNIVQMRILMYGIVTNALQWYFIRWAGSPEDPTVEVSDQLQCKFDVKNMEQGDIKGIAGYITSILQQQVRGLDDESARPRISKRRRI</sequence>
<gene>
    <name evidence="1" type="ORF">FCALED_LOCUS692</name>
</gene>
<comment type="caution">
    <text evidence="1">The sequence shown here is derived from an EMBL/GenBank/DDBJ whole genome shotgun (WGS) entry which is preliminary data.</text>
</comment>
<evidence type="ECO:0000313" key="1">
    <source>
        <dbReference type="EMBL" id="CAG8443028.1"/>
    </source>
</evidence>
<reference evidence="1" key="1">
    <citation type="submission" date="2021-06" db="EMBL/GenBank/DDBJ databases">
        <authorList>
            <person name="Kallberg Y."/>
            <person name="Tangrot J."/>
            <person name="Rosling A."/>
        </authorList>
    </citation>
    <scope>NUCLEOTIDE SEQUENCE</scope>
    <source>
        <strain evidence="1">UK204</strain>
    </source>
</reference>
<dbReference type="Proteomes" id="UP000789570">
    <property type="component" value="Unassembled WGS sequence"/>
</dbReference>
<name>A0A9N8YRG7_9GLOM</name>
<dbReference type="AlphaFoldDB" id="A0A9N8YRG7"/>
<evidence type="ECO:0000313" key="2">
    <source>
        <dbReference type="Proteomes" id="UP000789570"/>
    </source>
</evidence>
<accession>A0A9N8YRG7</accession>
<organism evidence="1 2">
    <name type="scientific">Funneliformis caledonium</name>
    <dbReference type="NCBI Taxonomy" id="1117310"/>
    <lineage>
        <taxon>Eukaryota</taxon>
        <taxon>Fungi</taxon>
        <taxon>Fungi incertae sedis</taxon>
        <taxon>Mucoromycota</taxon>
        <taxon>Glomeromycotina</taxon>
        <taxon>Glomeromycetes</taxon>
        <taxon>Glomerales</taxon>
        <taxon>Glomeraceae</taxon>
        <taxon>Funneliformis</taxon>
    </lineage>
</organism>
<dbReference type="OrthoDB" id="2410986at2759"/>
<protein>
    <submittedName>
        <fullName evidence="1">9130_t:CDS:1</fullName>
    </submittedName>
</protein>
<keyword evidence="2" id="KW-1185">Reference proteome</keyword>